<gene>
    <name evidence="7" type="ORF">VN97_g3543</name>
</gene>
<dbReference type="PANTHER" id="PTHR45649">
    <property type="entry name" value="AMINO-ACID PERMEASE BAT1"/>
    <property type="match status" value="1"/>
</dbReference>
<evidence type="ECO:0000256" key="6">
    <source>
        <dbReference type="SAM" id="Phobius"/>
    </source>
</evidence>
<dbReference type="AlphaFoldDB" id="A0AAI9XAC3"/>
<dbReference type="GO" id="GO:0016020">
    <property type="term" value="C:membrane"/>
    <property type="evidence" value="ECO:0007669"/>
    <property type="project" value="UniProtKB-SubCell"/>
</dbReference>
<dbReference type="Proteomes" id="UP001227192">
    <property type="component" value="Unassembled WGS sequence"/>
</dbReference>
<evidence type="ECO:0000256" key="1">
    <source>
        <dbReference type="ARBA" id="ARBA00004141"/>
    </source>
</evidence>
<protein>
    <submittedName>
        <fullName evidence="7">Uncharacterized protein</fullName>
    </submittedName>
</protein>
<dbReference type="GO" id="GO:0022857">
    <property type="term" value="F:transmembrane transporter activity"/>
    <property type="evidence" value="ECO:0007669"/>
    <property type="project" value="UniProtKB-ARBA"/>
</dbReference>
<comment type="subcellular location">
    <subcellularLocation>
        <location evidence="1">Membrane</location>
        <topology evidence="1">Multi-pass membrane protein</topology>
    </subcellularLocation>
</comment>
<sequence length="91" mass="10356">MLTLTSGEKFEAKWSIGRLSKPFQFISVLWNDWIVTVLFSPYSFPVEASTLNYAPVILGIVTIFALISWFFTSATAWVPRGRLPRPVEDTE</sequence>
<comment type="caution">
    <text evidence="7">The sequence shown here is derived from an EMBL/GenBank/DDBJ whole genome shotgun (WGS) entry which is preliminary data.</text>
</comment>
<evidence type="ECO:0000256" key="5">
    <source>
        <dbReference type="ARBA" id="ARBA00023136"/>
    </source>
</evidence>
<keyword evidence="8" id="KW-1185">Reference proteome</keyword>
<name>A0AAI9XAC3_PENTH</name>
<proteinExistence type="predicted"/>
<keyword evidence="3 6" id="KW-0812">Transmembrane</keyword>
<evidence type="ECO:0000256" key="2">
    <source>
        <dbReference type="ARBA" id="ARBA00022448"/>
    </source>
</evidence>
<evidence type="ECO:0000313" key="7">
    <source>
        <dbReference type="EMBL" id="KAJ9489735.1"/>
    </source>
</evidence>
<keyword evidence="2" id="KW-0813">Transport</keyword>
<feature type="transmembrane region" description="Helical" evidence="6">
    <location>
        <begin position="56"/>
        <end position="78"/>
    </location>
</feature>
<keyword evidence="5 6" id="KW-0472">Membrane</keyword>
<accession>A0AAI9XAC3</accession>
<evidence type="ECO:0000256" key="4">
    <source>
        <dbReference type="ARBA" id="ARBA00022989"/>
    </source>
</evidence>
<evidence type="ECO:0000313" key="8">
    <source>
        <dbReference type="Proteomes" id="UP001227192"/>
    </source>
</evidence>
<keyword evidence="4 6" id="KW-1133">Transmembrane helix</keyword>
<evidence type="ECO:0000256" key="3">
    <source>
        <dbReference type="ARBA" id="ARBA00022692"/>
    </source>
</evidence>
<dbReference type="EMBL" id="LACB01000076">
    <property type="protein sequence ID" value="KAJ9489735.1"/>
    <property type="molecule type" value="Genomic_DNA"/>
</dbReference>
<reference evidence="7" key="2">
    <citation type="journal article" date="2016" name="Fungal Biol.">
        <title>Ochratoxin A production by Penicillium thymicola.</title>
        <authorList>
            <person name="Nguyen H.D.T."/>
            <person name="McMullin D.R."/>
            <person name="Ponomareva E."/>
            <person name="Riley R."/>
            <person name="Pomraning K.R."/>
            <person name="Baker S.E."/>
            <person name="Seifert K.A."/>
        </authorList>
    </citation>
    <scope>NUCLEOTIDE SEQUENCE</scope>
    <source>
        <strain evidence="7">DAOM 180753</strain>
    </source>
</reference>
<dbReference type="PANTHER" id="PTHR45649:SF13">
    <property type="entry name" value="THIAMINE TRANSPORTER THI9"/>
    <property type="match status" value="1"/>
</dbReference>
<organism evidence="7 8">
    <name type="scientific">Penicillium thymicola</name>
    <dbReference type="NCBI Taxonomy" id="293382"/>
    <lineage>
        <taxon>Eukaryota</taxon>
        <taxon>Fungi</taxon>
        <taxon>Dikarya</taxon>
        <taxon>Ascomycota</taxon>
        <taxon>Pezizomycotina</taxon>
        <taxon>Eurotiomycetes</taxon>
        <taxon>Eurotiomycetidae</taxon>
        <taxon>Eurotiales</taxon>
        <taxon>Aspergillaceae</taxon>
        <taxon>Penicillium</taxon>
    </lineage>
</organism>
<reference evidence="7" key="1">
    <citation type="submission" date="2015-06" db="EMBL/GenBank/DDBJ databases">
        <authorList>
            <person name="Nguyen H."/>
        </authorList>
    </citation>
    <scope>NUCLEOTIDE SEQUENCE</scope>
    <source>
        <strain evidence="7">DAOM 180753</strain>
    </source>
</reference>